<gene>
    <name evidence="1" type="ORF">PYW08_005438</name>
</gene>
<protein>
    <submittedName>
        <fullName evidence="1">Uncharacterized protein</fullName>
    </submittedName>
</protein>
<accession>A0ACC2QIJ1</accession>
<sequence>MNVLNEISDEEFVPFLDSLGVDTYKKSFEWMFNDRDFAGVLHWLHNNLDHNNALSPREECRYKELEKKGLLLSPEDLETSIKGIQEQYEGICLPGDKEAKEDVELDIKMLQERYHMLQKQETVLSDLKRQNELAKSELSVEISKLNSLHLQCKDDESAAAEECLTLAQEVEASTNDVIDVIADSLEVYSSCHCDKDNANKFFTFGPFETYRQSQALFRSHFDLYTSQKFAKRDDDSSDEKQRSAIAEAKVLEKRLTDAMWTYIKSKAELCGEQAKVALVANYKDVHPSQVTSCLLEAQSAVDLLEQEEAIMYQQLQNAVRQLVDSRTSLVAETAACCDLAVRQQIHADLSHLLETTHRALCLDRIVYRALRHELRSVEEFLQLAAHLRQYAEADASAVISRIDSMTEICSEQNSCELKLSSRDVLVQALLHVLGAQSGEPPLLVKLFHDTLQRAAELQAAVRDAYSRKESLAVQLKQSTQSLRTYIWSGCTRQPSSWDITVASLAHTLTQHMNNVDKKVLDASHLFTSVKNGDKQCLRKLWQWFLTDPARLLHALKNANCKIYS</sequence>
<dbReference type="Proteomes" id="UP001231649">
    <property type="component" value="Chromosome 18"/>
</dbReference>
<dbReference type="EMBL" id="CM056794">
    <property type="protein sequence ID" value="KAJ8717039.1"/>
    <property type="molecule type" value="Genomic_DNA"/>
</dbReference>
<evidence type="ECO:0000313" key="1">
    <source>
        <dbReference type="EMBL" id="KAJ8717039.1"/>
    </source>
</evidence>
<name>A0ACC2QIJ1_9NEOP</name>
<reference evidence="1" key="1">
    <citation type="submission" date="2023-03" db="EMBL/GenBank/DDBJ databases">
        <title>Chromosome-level genomes of two armyworms, Mythimna separata and Mythimna loreyi, provide insights into the biosynthesis and reception of sex pheromones.</title>
        <authorList>
            <person name="Zhao H."/>
        </authorList>
    </citation>
    <scope>NUCLEOTIDE SEQUENCE</scope>
    <source>
        <strain evidence="1">BeijingLab</strain>
    </source>
</reference>
<proteinExistence type="predicted"/>
<comment type="caution">
    <text evidence="1">The sequence shown here is derived from an EMBL/GenBank/DDBJ whole genome shotgun (WGS) entry which is preliminary data.</text>
</comment>
<keyword evidence="2" id="KW-1185">Reference proteome</keyword>
<organism evidence="1 2">
    <name type="scientific">Mythimna loreyi</name>
    <dbReference type="NCBI Taxonomy" id="667449"/>
    <lineage>
        <taxon>Eukaryota</taxon>
        <taxon>Metazoa</taxon>
        <taxon>Ecdysozoa</taxon>
        <taxon>Arthropoda</taxon>
        <taxon>Hexapoda</taxon>
        <taxon>Insecta</taxon>
        <taxon>Pterygota</taxon>
        <taxon>Neoptera</taxon>
        <taxon>Endopterygota</taxon>
        <taxon>Lepidoptera</taxon>
        <taxon>Glossata</taxon>
        <taxon>Ditrysia</taxon>
        <taxon>Noctuoidea</taxon>
        <taxon>Noctuidae</taxon>
        <taxon>Noctuinae</taxon>
        <taxon>Hadenini</taxon>
        <taxon>Mythimna</taxon>
    </lineage>
</organism>
<evidence type="ECO:0000313" key="2">
    <source>
        <dbReference type="Proteomes" id="UP001231649"/>
    </source>
</evidence>